<dbReference type="Proteomes" id="UP000298653">
    <property type="component" value="Chromosome"/>
</dbReference>
<dbReference type="InterPro" id="IPR043775">
    <property type="entry name" value="DUF5717_N"/>
</dbReference>
<keyword evidence="4" id="KW-1185">Reference proteome</keyword>
<dbReference type="EMBL" id="CP040058">
    <property type="protein sequence ID" value="QCP36265.1"/>
    <property type="molecule type" value="Genomic_DNA"/>
</dbReference>
<evidence type="ECO:0000259" key="1">
    <source>
        <dbReference type="Pfam" id="PF18983"/>
    </source>
</evidence>
<evidence type="ECO:0000313" key="4">
    <source>
        <dbReference type="Proteomes" id="UP000298653"/>
    </source>
</evidence>
<evidence type="ECO:0008006" key="5">
    <source>
        <dbReference type="Google" id="ProtNLM"/>
    </source>
</evidence>
<gene>
    <name evidence="3" type="ORF">AR1Y2_2811</name>
</gene>
<dbReference type="Pfam" id="PF18984">
    <property type="entry name" value="DUF5717_N"/>
    <property type="match status" value="1"/>
</dbReference>
<evidence type="ECO:0000313" key="3">
    <source>
        <dbReference type="EMBL" id="QCP36265.1"/>
    </source>
</evidence>
<accession>A0A4P8IHF5</accession>
<sequence>MTEKMKQFIQIVQEDEQRAKALFFSEAFKNDYLEEGSREKEIYHQLLLGRNRGQILEEFLICAGGKEPAVLRPEKEVYEIRRLNAVEPMNVRIRKEGQGYVHGRIHLDSTFLSIEKTEFTEEDFQDGILTVPVMFLDAQEESRSILTVYTPYSSCQADILFDAEGDKEVELAGLSDKIFEAYMNFCLGKCNVMEFVENEKRLISQMEGRASCEILRTMLPLHCHIIQGAEEAIERGFVRLEPNMSEIHSDPFYFGYFLYLKALYLKTPDQIAHARDRIHGIYPEAGEKKGYLLWMLIYLDEDLTYDSGLQLQKMRELYETGQCNSFLWFEAASIWNQDHSRIKSIGAFEQEGIHFGICHDLFSKSMQKHIYSLVLKEKGFSEFLLADLIASFQKEETQEGLQAVCSMLIRGNCMDECYHIYYKKAVQAGIQMIGLQESYLRTIAKDRYPYLEKNVLLYFSYSNSLSSRERAYLYANLVKNRRKYESVFPSFEPQIEEFLLEQLAQSKINTNLFILYQAFFDRLLEGMKGRAGIANIMAKQKLICKNPAMERAVIYQKELKEVQNVSLESGEVYVTVYSEPLVVFLDQEDNRYLSLEYTFSRLWTREQEEAVFAGLGRRNEAYLIRQSLVFKEKAEFSAGDIQDVEAVLECQSLKEEYRHKIFEKLLDYYWKHGRQEELEQALSMVQWKYLSSENCKQMLEYFIAGRHYKEAMKGIEIFGFDFMDPEPLKEVVLHELTSLSRKRVQTLLDMSLDVFQGKVYNSEILAYLERFYRGDLQQMLKIWEQGEKHKIYDQEFTEDILKKSAEQGAGWEEVPVFLAYAGQDAKDRKLLKRLTDQFVCLSYEGKRQLSDDFYPLLGRLLDQGNQKLIWQWAYLDYYKDKDLTKEQKTRITKIIESQEDRHSILPVLLQFKEEIPLPYECFTYTYVVYQGEKDSSMVFHYAENKSDPAREIPMRELLPGYYAAQVLIFADETADYYVTAPGEERRRRKDIVFLDHSGENQKGRFYQLNHMLREKQRESVAMEMEIYAYEKAMTDLIRPMTEDQG</sequence>
<organism evidence="3 4">
    <name type="scientific">Anaerostipes rhamnosivorans</name>
    <dbReference type="NCBI Taxonomy" id="1229621"/>
    <lineage>
        <taxon>Bacteria</taxon>
        <taxon>Bacillati</taxon>
        <taxon>Bacillota</taxon>
        <taxon>Clostridia</taxon>
        <taxon>Lachnospirales</taxon>
        <taxon>Lachnospiraceae</taxon>
        <taxon>Anaerostipes</taxon>
    </lineage>
</organism>
<dbReference type="InterPro" id="IPR043774">
    <property type="entry name" value="DUF5717_C"/>
</dbReference>
<feature type="domain" description="DUF5717" evidence="1">
    <location>
        <begin position="746"/>
        <end position="1035"/>
    </location>
</feature>
<feature type="domain" description="DUF5717" evidence="2">
    <location>
        <begin position="4"/>
        <end position="736"/>
    </location>
</feature>
<protein>
    <recommendedName>
        <fullName evidence="5">DUF5717 domain-containing protein</fullName>
    </recommendedName>
</protein>
<proteinExistence type="predicted"/>
<dbReference type="OrthoDB" id="9758235at2"/>
<dbReference type="RefSeq" id="WP_137329522.1">
    <property type="nucleotide sequence ID" value="NZ_CP040058.1"/>
</dbReference>
<dbReference type="KEGG" id="arf:AR1Y2_2811"/>
<dbReference type="AlphaFoldDB" id="A0A4P8IHF5"/>
<reference evidence="3 4" key="1">
    <citation type="submission" date="2019-05" db="EMBL/GenBank/DDBJ databases">
        <title>Complete genome sequencing of Anaerostipes rhamnosivorans.</title>
        <authorList>
            <person name="Bui T.P.N."/>
            <person name="de Vos W.M."/>
        </authorList>
    </citation>
    <scope>NUCLEOTIDE SEQUENCE [LARGE SCALE GENOMIC DNA]</scope>
    <source>
        <strain evidence="3 4">1y2</strain>
    </source>
</reference>
<dbReference type="Pfam" id="PF18983">
    <property type="entry name" value="DUF5717"/>
    <property type="match status" value="1"/>
</dbReference>
<name>A0A4P8IHF5_9FIRM</name>
<evidence type="ECO:0000259" key="2">
    <source>
        <dbReference type="Pfam" id="PF18984"/>
    </source>
</evidence>